<keyword evidence="14" id="KW-1185">Reference proteome</keyword>
<keyword evidence="9" id="KW-0460">Magnesium</keyword>
<evidence type="ECO:0000256" key="2">
    <source>
        <dbReference type="ARBA" id="ARBA00022679"/>
    </source>
</evidence>
<dbReference type="CDD" id="cd05398">
    <property type="entry name" value="NT_ClassII-CCAase"/>
    <property type="match status" value="1"/>
</dbReference>
<dbReference type="GO" id="GO:0046872">
    <property type="term" value="F:metal ion binding"/>
    <property type="evidence" value="ECO:0007669"/>
    <property type="project" value="UniProtKB-KW"/>
</dbReference>
<evidence type="ECO:0000256" key="11">
    <source>
        <dbReference type="RuleBase" id="RU003953"/>
    </source>
</evidence>
<comment type="cofactor">
    <cofactor evidence="1">
        <name>Mg(2+)</name>
        <dbReference type="ChEBI" id="CHEBI:18420"/>
    </cofactor>
</comment>
<dbReference type="InterPro" id="IPR003607">
    <property type="entry name" value="HD/PDEase_dom"/>
</dbReference>
<dbReference type="RefSeq" id="WP_121907507.1">
    <property type="nucleotide sequence ID" value="NZ_REFC01000013.1"/>
</dbReference>
<protein>
    <submittedName>
        <fullName evidence="13">tRNA nucleotidyltransferase (CCA-adding enzyme)</fullName>
    </submittedName>
</protein>
<dbReference type="CDD" id="cd00077">
    <property type="entry name" value="HDc"/>
    <property type="match status" value="1"/>
</dbReference>
<organism evidence="13 14">
    <name type="scientific">Ulvibacter antarcticus</name>
    <dbReference type="NCBI Taxonomy" id="442714"/>
    <lineage>
        <taxon>Bacteria</taxon>
        <taxon>Pseudomonadati</taxon>
        <taxon>Bacteroidota</taxon>
        <taxon>Flavobacteriia</taxon>
        <taxon>Flavobacteriales</taxon>
        <taxon>Flavobacteriaceae</taxon>
        <taxon>Ulvibacter</taxon>
    </lineage>
</organism>
<evidence type="ECO:0000313" key="14">
    <source>
        <dbReference type="Proteomes" id="UP000271339"/>
    </source>
</evidence>
<keyword evidence="7" id="KW-0692">RNA repair</keyword>
<dbReference type="SUPFAM" id="SSF81891">
    <property type="entry name" value="Poly A polymerase C-terminal region-like"/>
    <property type="match status" value="1"/>
</dbReference>
<dbReference type="Pfam" id="PF01966">
    <property type="entry name" value="HD"/>
    <property type="match status" value="1"/>
</dbReference>
<sequence length="475" mass="53793">MPKHNLKNALQHPVFNTISKATSNLQLESYVIGGFVRDYILKRGDAKDIDIVAVGSGIALAEEVSNLLPAKPKVSVFKNYGTAMLKTAGVELEFVGARKESYTEDSRNPAVENGTLEDDQNRRDFTINALAISVNDATFGDLLDPFDGLKDIENKIIRTPLDPDITYSDDPLRMMRAIRFASQLDFTIEKESLEAITKNADRIKIISKERIVDELHKILASEIPSKGFGLLHKTGLLPFILPELIALQGIDEKDGQRHKDNFWHTLEVVDNISQMTNDLWLRWAALLHDIGKAPTKRFDKKIGWTFHGHEFVGSKMVYKLFKRLKMPLNEKMKFVQKMVLMSSRPIVLASEVTDSAVRRLVFDAGENVEDLMTLCEADITTKNPKKFKKYHNNFQLVRDKIVEVEERDHVRNFQPPVSGEEIMKTFDLKPSREIGLIKDAIKEAILEGEIPNEYEAAKVFMLKKGKSLGLKEGSK</sequence>
<evidence type="ECO:0000256" key="8">
    <source>
        <dbReference type="ARBA" id="ARBA00022840"/>
    </source>
</evidence>
<dbReference type="AlphaFoldDB" id="A0A3L9YG96"/>
<keyword evidence="4" id="KW-0548">Nucleotidyltransferase</keyword>
<feature type="domain" description="HD" evidence="12">
    <location>
        <begin position="261"/>
        <end position="377"/>
    </location>
</feature>
<dbReference type="PANTHER" id="PTHR47545:SF1">
    <property type="entry name" value="MULTIFUNCTIONAL CCA PROTEIN"/>
    <property type="match status" value="1"/>
</dbReference>
<dbReference type="Pfam" id="PF01743">
    <property type="entry name" value="PolyA_pol"/>
    <property type="match status" value="1"/>
</dbReference>
<comment type="similarity">
    <text evidence="11">Belongs to the tRNA nucleotidyltransferase/poly(A) polymerase family.</text>
</comment>
<dbReference type="PROSITE" id="PS51831">
    <property type="entry name" value="HD"/>
    <property type="match status" value="1"/>
</dbReference>
<dbReference type="OrthoDB" id="9805698at2"/>
<evidence type="ECO:0000256" key="6">
    <source>
        <dbReference type="ARBA" id="ARBA00022741"/>
    </source>
</evidence>
<comment type="caution">
    <text evidence="13">The sequence shown here is derived from an EMBL/GenBank/DDBJ whole genome shotgun (WGS) entry which is preliminary data.</text>
</comment>
<dbReference type="Gene3D" id="1.10.246.80">
    <property type="match status" value="1"/>
</dbReference>
<proteinExistence type="inferred from homology"/>
<evidence type="ECO:0000256" key="5">
    <source>
        <dbReference type="ARBA" id="ARBA00022723"/>
    </source>
</evidence>
<accession>A0A3L9YG96</accession>
<dbReference type="GO" id="GO:0003723">
    <property type="term" value="F:RNA binding"/>
    <property type="evidence" value="ECO:0007669"/>
    <property type="project" value="UniProtKB-KW"/>
</dbReference>
<evidence type="ECO:0000256" key="9">
    <source>
        <dbReference type="ARBA" id="ARBA00022842"/>
    </source>
</evidence>
<dbReference type="EMBL" id="REFC01000013">
    <property type="protein sequence ID" value="RMA58557.1"/>
    <property type="molecule type" value="Genomic_DNA"/>
</dbReference>
<evidence type="ECO:0000256" key="10">
    <source>
        <dbReference type="ARBA" id="ARBA00022884"/>
    </source>
</evidence>
<keyword evidence="6" id="KW-0547">Nucleotide-binding</keyword>
<dbReference type="SUPFAM" id="SSF81301">
    <property type="entry name" value="Nucleotidyltransferase"/>
    <property type="match status" value="1"/>
</dbReference>
<dbReference type="GO" id="GO:0005524">
    <property type="term" value="F:ATP binding"/>
    <property type="evidence" value="ECO:0007669"/>
    <property type="project" value="UniProtKB-KW"/>
</dbReference>
<dbReference type="Gene3D" id="3.30.460.10">
    <property type="entry name" value="Beta Polymerase, domain 2"/>
    <property type="match status" value="1"/>
</dbReference>
<evidence type="ECO:0000256" key="4">
    <source>
        <dbReference type="ARBA" id="ARBA00022695"/>
    </source>
</evidence>
<dbReference type="GO" id="GO:0042245">
    <property type="term" value="P:RNA repair"/>
    <property type="evidence" value="ECO:0007669"/>
    <property type="project" value="UniProtKB-KW"/>
</dbReference>
<dbReference type="GO" id="GO:0016779">
    <property type="term" value="F:nucleotidyltransferase activity"/>
    <property type="evidence" value="ECO:0007669"/>
    <property type="project" value="UniProtKB-KW"/>
</dbReference>
<dbReference type="NCBIfam" id="TIGR00277">
    <property type="entry name" value="HDIG"/>
    <property type="match status" value="1"/>
</dbReference>
<keyword evidence="3" id="KW-0819">tRNA processing</keyword>
<dbReference type="Pfam" id="PF12627">
    <property type="entry name" value="PolyA_pol_RNAbd"/>
    <property type="match status" value="1"/>
</dbReference>
<dbReference type="Gene3D" id="1.10.3090.10">
    <property type="entry name" value="cca-adding enzyme, domain 2"/>
    <property type="match status" value="1"/>
</dbReference>
<dbReference type="PANTHER" id="PTHR47545">
    <property type="entry name" value="MULTIFUNCTIONAL CCA PROTEIN"/>
    <property type="match status" value="1"/>
</dbReference>
<dbReference type="InterPro" id="IPR002646">
    <property type="entry name" value="PolA_pol_head_dom"/>
</dbReference>
<dbReference type="InterPro" id="IPR050124">
    <property type="entry name" value="tRNA_CCA-adding_enzyme"/>
</dbReference>
<dbReference type="InterPro" id="IPR006675">
    <property type="entry name" value="HDIG_dom"/>
</dbReference>
<dbReference type="Proteomes" id="UP000271339">
    <property type="component" value="Unassembled WGS sequence"/>
</dbReference>
<evidence type="ECO:0000259" key="12">
    <source>
        <dbReference type="PROSITE" id="PS51831"/>
    </source>
</evidence>
<dbReference type="InterPro" id="IPR006674">
    <property type="entry name" value="HD_domain"/>
</dbReference>
<evidence type="ECO:0000256" key="1">
    <source>
        <dbReference type="ARBA" id="ARBA00001946"/>
    </source>
</evidence>
<keyword evidence="2 11" id="KW-0808">Transferase</keyword>
<dbReference type="InterPro" id="IPR043519">
    <property type="entry name" value="NT_sf"/>
</dbReference>
<reference evidence="13 14" key="1">
    <citation type="submission" date="2018-10" db="EMBL/GenBank/DDBJ databases">
        <title>Genomic Encyclopedia of Archaeal and Bacterial Type Strains, Phase II (KMG-II): from individual species to whole genera.</title>
        <authorList>
            <person name="Goeker M."/>
        </authorList>
    </citation>
    <scope>NUCLEOTIDE SEQUENCE [LARGE SCALE GENOMIC DNA]</scope>
    <source>
        <strain evidence="13 14">DSM 23424</strain>
    </source>
</reference>
<gene>
    <name evidence="13" type="ORF">BXY75_1930</name>
</gene>
<evidence type="ECO:0000313" key="13">
    <source>
        <dbReference type="EMBL" id="RMA58557.1"/>
    </source>
</evidence>
<dbReference type="FunFam" id="3.30.460.10:FF:000033">
    <property type="entry name" value="Poly A polymerase head domain protein"/>
    <property type="match status" value="1"/>
</dbReference>
<keyword evidence="8" id="KW-0067">ATP-binding</keyword>
<dbReference type="GO" id="GO:0008033">
    <property type="term" value="P:tRNA processing"/>
    <property type="evidence" value="ECO:0007669"/>
    <property type="project" value="UniProtKB-KW"/>
</dbReference>
<evidence type="ECO:0000256" key="7">
    <source>
        <dbReference type="ARBA" id="ARBA00022800"/>
    </source>
</evidence>
<dbReference type="InterPro" id="IPR032828">
    <property type="entry name" value="PolyA_RNA-bd"/>
</dbReference>
<evidence type="ECO:0000256" key="3">
    <source>
        <dbReference type="ARBA" id="ARBA00022694"/>
    </source>
</evidence>
<keyword evidence="5" id="KW-0479">Metal-binding</keyword>
<keyword evidence="10 11" id="KW-0694">RNA-binding</keyword>
<name>A0A3L9YG96_9FLAO</name>